<gene>
    <name evidence="3" type="primary">nagK_2</name>
    <name evidence="3" type="ORF">OCH7691_04522</name>
</gene>
<dbReference type="EMBL" id="FWFR01000009">
    <property type="protein sequence ID" value="SLN77723.1"/>
    <property type="molecule type" value="Genomic_DNA"/>
</dbReference>
<evidence type="ECO:0000259" key="2">
    <source>
        <dbReference type="Pfam" id="PF01557"/>
    </source>
</evidence>
<reference evidence="3 4" key="1">
    <citation type="submission" date="2017-03" db="EMBL/GenBank/DDBJ databases">
        <authorList>
            <person name="Afonso C.L."/>
            <person name="Miller P.J."/>
            <person name="Scott M.A."/>
            <person name="Spackman E."/>
            <person name="Goraichik I."/>
            <person name="Dimitrov K.M."/>
            <person name="Suarez D.L."/>
            <person name="Swayne D.E."/>
        </authorList>
    </citation>
    <scope>NUCLEOTIDE SEQUENCE [LARGE SCALE GENOMIC DNA]</scope>
    <source>
        <strain evidence="3 4">CECT 7691</strain>
    </source>
</reference>
<name>A0A1Y5TZU9_9PROT</name>
<keyword evidence="3" id="KW-0378">Hydrolase</keyword>
<dbReference type="Gene3D" id="3.90.850.10">
    <property type="entry name" value="Fumarylacetoacetase-like, C-terminal domain"/>
    <property type="match status" value="1"/>
</dbReference>
<feature type="domain" description="Fumarylacetoacetase-like C-terminal" evidence="2">
    <location>
        <begin position="27"/>
        <end position="220"/>
    </location>
</feature>
<dbReference type="SUPFAM" id="SSF56529">
    <property type="entry name" value="FAH"/>
    <property type="match status" value="1"/>
</dbReference>
<keyword evidence="4" id="KW-1185">Reference proteome</keyword>
<evidence type="ECO:0000256" key="1">
    <source>
        <dbReference type="ARBA" id="ARBA00022723"/>
    </source>
</evidence>
<evidence type="ECO:0000313" key="4">
    <source>
        <dbReference type="Proteomes" id="UP000193200"/>
    </source>
</evidence>
<dbReference type="EC" id="3.7.1.20" evidence="3"/>
<dbReference type="FunCoup" id="A0A1Y5TZU9">
    <property type="interactions" value="437"/>
</dbReference>
<dbReference type="AlphaFoldDB" id="A0A1Y5TZU9"/>
<keyword evidence="1" id="KW-0479">Metal-binding</keyword>
<evidence type="ECO:0000313" key="3">
    <source>
        <dbReference type="EMBL" id="SLN77723.1"/>
    </source>
</evidence>
<proteinExistence type="predicted"/>
<organism evidence="3 4">
    <name type="scientific">Oceanibacterium hippocampi</name>
    <dbReference type="NCBI Taxonomy" id="745714"/>
    <lineage>
        <taxon>Bacteria</taxon>
        <taxon>Pseudomonadati</taxon>
        <taxon>Pseudomonadota</taxon>
        <taxon>Alphaproteobacteria</taxon>
        <taxon>Sneathiellales</taxon>
        <taxon>Sneathiellaceae</taxon>
        <taxon>Oceanibacterium</taxon>
    </lineage>
</organism>
<dbReference type="PANTHER" id="PTHR11820:SF90">
    <property type="entry name" value="FLUTATHIONE S-TRANSFERASE"/>
    <property type="match status" value="1"/>
</dbReference>
<dbReference type="InterPro" id="IPR036663">
    <property type="entry name" value="Fumarylacetoacetase_C_sf"/>
</dbReference>
<accession>A0A1Y5TZU9</accession>
<dbReference type="InterPro" id="IPR011234">
    <property type="entry name" value="Fumarylacetoacetase-like_C"/>
</dbReference>
<dbReference type="PANTHER" id="PTHR11820">
    <property type="entry name" value="ACYLPYRUVASE"/>
    <property type="match status" value="1"/>
</dbReference>
<dbReference type="RefSeq" id="WP_085885851.1">
    <property type="nucleotide sequence ID" value="NZ_FWFR01000009.1"/>
</dbReference>
<sequence length="228" mass="24288">MAYVIEPAEQAAAAVAGSEDRFPVRRIYCVGRNYAAHAREMGKDPDREPPFFFMKPADALVANGAAVPYPPETANLHHEIELVAAIGRGGCNIAEADALDHVWGYGVGIDLTRRDLQLAARDKGRPWDTGKGFDHSAPLSALHPASVIGHPSRGRIWLSVNGEIRQDADIADLIWSVPETIACLSALFTLVPGDLIYTGTPAGVGAMVRGDRIEGGVDGIDGISITLI</sequence>
<dbReference type="OrthoDB" id="5197601at2"/>
<dbReference type="Pfam" id="PF01557">
    <property type="entry name" value="FAA_hydrolase"/>
    <property type="match status" value="1"/>
</dbReference>
<dbReference type="GO" id="GO:0034545">
    <property type="term" value="F:fumarylpyruvate hydrolase activity"/>
    <property type="evidence" value="ECO:0007669"/>
    <property type="project" value="UniProtKB-EC"/>
</dbReference>
<keyword evidence="3" id="KW-0670">Pyruvate</keyword>
<protein>
    <submittedName>
        <fullName evidence="3">Fumarylpyruvate hydrolase</fullName>
        <ecNumber evidence="3">3.7.1.20</ecNumber>
    </submittedName>
</protein>
<dbReference type="InParanoid" id="A0A1Y5TZU9"/>
<dbReference type="Proteomes" id="UP000193200">
    <property type="component" value="Unassembled WGS sequence"/>
</dbReference>
<dbReference type="GO" id="GO:0018773">
    <property type="term" value="F:acetylpyruvate hydrolase activity"/>
    <property type="evidence" value="ECO:0007669"/>
    <property type="project" value="TreeGrafter"/>
</dbReference>
<dbReference type="GO" id="GO:0046872">
    <property type="term" value="F:metal ion binding"/>
    <property type="evidence" value="ECO:0007669"/>
    <property type="project" value="UniProtKB-KW"/>
</dbReference>